<dbReference type="GO" id="GO:0019285">
    <property type="term" value="P:glycine betaine biosynthetic process from choline"/>
    <property type="evidence" value="ECO:0007669"/>
    <property type="project" value="UniProtKB-UniRule"/>
</dbReference>
<evidence type="ECO:0000313" key="11">
    <source>
        <dbReference type="Proteomes" id="UP000192900"/>
    </source>
</evidence>
<evidence type="ECO:0000256" key="8">
    <source>
        <dbReference type="PROSITE-ProRule" id="PRU00335"/>
    </source>
</evidence>
<accession>A0A1W6B9H9</accession>
<dbReference type="OrthoDB" id="7618612at2"/>
<evidence type="ECO:0000256" key="1">
    <source>
        <dbReference type="ARBA" id="ARBA00004719"/>
    </source>
</evidence>
<dbReference type="SUPFAM" id="SSF46689">
    <property type="entry name" value="Homeodomain-like"/>
    <property type="match status" value="1"/>
</dbReference>
<dbReference type="PROSITE" id="PS01081">
    <property type="entry name" value="HTH_TETR_1"/>
    <property type="match status" value="1"/>
</dbReference>
<keyword evidence="2 7" id="KW-0678">Repressor</keyword>
<comment type="function">
    <text evidence="7">Repressor involved in choline regulation of the bet genes.</text>
</comment>
<dbReference type="AlphaFoldDB" id="A0A1W6B9H9"/>
<evidence type="ECO:0000256" key="7">
    <source>
        <dbReference type="HAMAP-Rule" id="MF_00768"/>
    </source>
</evidence>
<evidence type="ECO:0000256" key="4">
    <source>
        <dbReference type="ARBA" id="ARBA00023125"/>
    </source>
</evidence>
<dbReference type="NCBIfam" id="TIGR03384">
    <property type="entry name" value="betaine_BetI"/>
    <property type="match status" value="1"/>
</dbReference>
<dbReference type="Pfam" id="PF00440">
    <property type="entry name" value="TetR_N"/>
    <property type="match status" value="1"/>
</dbReference>
<dbReference type="InterPro" id="IPR023772">
    <property type="entry name" value="DNA-bd_HTH_TetR-type_CS"/>
</dbReference>
<gene>
    <name evidence="7" type="primary">betI</name>
    <name evidence="10" type="ORF">B1H58_17980</name>
</gene>
<dbReference type="GO" id="GO:0003700">
    <property type="term" value="F:DNA-binding transcription factor activity"/>
    <property type="evidence" value="ECO:0007669"/>
    <property type="project" value="UniProtKB-UniRule"/>
</dbReference>
<dbReference type="PROSITE" id="PS50977">
    <property type="entry name" value="HTH_TETR_2"/>
    <property type="match status" value="1"/>
</dbReference>
<protein>
    <recommendedName>
        <fullName evidence="7">HTH-type transcriptional regulator BetI</fullName>
    </recommendedName>
</protein>
<dbReference type="HAMAP" id="MF_00768">
    <property type="entry name" value="HTH_type_BetI"/>
    <property type="match status" value="1"/>
</dbReference>
<keyword evidence="4 7" id="KW-0238">DNA-binding</keyword>
<dbReference type="NCBIfam" id="NF001978">
    <property type="entry name" value="PRK00767.1"/>
    <property type="match status" value="1"/>
</dbReference>
<comment type="function">
    <text evidence="6">Repressor involved in the biosynthesis of the osmoprotectant glycine betaine. It represses transcription of the choline transporter BetT and the genes of BetAB involved in the synthesis of glycine betaine.</text>
</comment>
<dbReference type="STRING" id="1891675.B1H58_17980"/>
<keyword evidence="3 7" id="KW-0805">Transcription regulation</keyword>
<evidence type="ECO:0000256" key="5">
    <source>
        <dbReference type="ARBA" id="ARBA00023163"/>
    </source>
</evidence>
<dbReference type="EMBL" id="CP019706">
    <property type="protein sequence ID" value="ARJ43748.1"/>
    <property type="molecule type" value="Genomic_DNA"/>
</dbReference>
<dbReference type="GO" id="GO:0000976">
    <property type="term" value="F:transcription cis-regulatory region binding"/>
    <property type="evidence" value="ECO:0007669"/>
    <property type="project" value="TreeGrafter"/>
</dbReference>
<dbReference type="InterPro" id="IPR050109">
    <property type="entry name" value="HTH-type_TetR-like_transc_reg"/>
</dbReference>
<evidence type="ECO:0000256" key="6">
    <source>
        <dbReference type="ARBA" id="ARBA00024936"/>
    </source>
</evidence>
<dbReference type="InterPro" id="IPR036271">
    <property type="entry name" value="Tet_transcr_reg_TetR-rel_C_sf"/>
</dbReference>
<evidence type="ECO:0000256" key="3">
    <source>
        <dbReference type="ARBA" id="ARBA00023015"/>
    </source>
</evidence>
<dbReference type="KEGG" id="palh:B1H58_17980"/>
<proteinExistence type="inferred from homology"/>
<keyword evidence="11" id="KW-1185">Reference proteome</keyword>
<evidence type="ECO:0000313" key="10">
    <source>
        <dbReference type="EMBL" id="ARJ43748.1"/>
    </source>
</evidence>
<dbReference type="Pfam" id="PF13977">
    <property type="entry name" value="TetR_C_6"/>
    <property type="match status" value="1"/>
</dbReference>
<dbReference type="Gene3D" id="1.10.357.10">
    <property type="entry name" value="Tetracycline Repressor, domain 2"/>
    <property type="match status" value="1"/>
</dbReference>
<feature type="domain" description="HTH tetR-type" evidence="9">
    <location>
        <begin position="8"/>
        <end position="68"/>
    </location>
</feature>
<dbReference type="GO" id="GO:0045892">
    <property type="term" value="P:negative regulation of DNA-templated transcription"/>
    <property type="evidence" value="ECO:0007669"/>
    <property type="project" value="UniProtKB-UniRule"/>
</dbReference>
<dbReference type="PANTHER" id="PTHR30055:SF234">
    <property type="entry name" value="HTH-TYPE TRANSCRIPTIONAL REGULATOR BETI"/>
    <property type="match status" value="1"/>
</dbReference>
<dbReference type="InterPro" id="IPR039538">
    <property type="entry name" value="BetI_C"/>
</dbReference>
<keyword evidence="5 7" id="KW-0804">Transcription</keyword>
<dbReference type="UniPathway" id="UPA00529"/>
<evidence type="ECO:0000259" key="9">
    <source>
        <dbReference type="PROSITE" id="PS50977"/>
    </source>
</evidence>
<feature type="DNA-binding region" description="H-T-H motif" evidence="7 8">
    <location>
        <begin position="31"/>
        <end position="50"/>
    </location>
</feature>
<dbReference type="SUPFAM" id="SSF48498">
    <property type="entry name" value="Tetracyclin repressor-like, C-terminal domain"/>
    <property type="match status" value="1"/>
</dbReference>
<dbReference type="InterPro" id="IPR017757">
    <property type="entry name" value="Tscrpt_rep_BetI"/>
</dbReference>
<comment type="pathway">
    <text evidence="1 7">Amine and polyamine biosynthesis; betaine biosynthesis via choline pathway [regulation].</text>
</comment>
<dbReference type="PANTHER" id="PTHR30055">
    <property type="entry name" value="HTH-TYPE TRANSCRIPTIONAL REGULATOR RUTR"/>
    <property type="match status" value="1"/>
</dbReference>
<name>A0A1W6B9H9_9GAMM</name>
<evidence type="ECO:0000256" key="2">
    <source>
        <dbReference type="ARBA" id="ARBA00022491"/>
    </source>
</evidence>
<dbReference type="Proteomes" id="UP000192900">
    <property type="component" value="Chromosome"/>
</dbReference>
<reference evidence="10 11" key="1">
    <citation type="submission" date="2017-02" db="EMBL/GenBank/DDBJ databases">
        <title>Complete genome sequence of the drought resistance-promoting endophyte Pantoea alhagi LTYR-11Z.</title>
        <authorList>
            <person name="Zhang L."/>
        </authorList>
    </citation>
    <scope>NUCLEOTIDE SEQUENCE [LARGE SCALE GENOMIC DNA]</scope>
    <source>
        <strain evidence="10 11">LTYR-11Z</strain>
    </source>
</reference>
<organism evidence="10 11">
    <name type="scientific">Pantoea alhagi</name>
    <dbReference type="NCBI Taxonomy" id="1891675"/>
    <lineage>
        <taxon>Bacteria</taxon>
        <taxon>Pseudomonadati</taxon>
        <taxon>Pseudomonadota</taxon>
        <taxon>Gammaproteobacteria</taxon>
        <taxon>Enterobacterales</taxon>
        <taxon>Erwiniaceae</taxon>
        <taxon>Pantoea</taxon>
    </lineage>
</organism>
<dbReference type="InterPro" id="IPR001647">
    <property type="entry name" value="HTH_TetR"/>
</dbReference>
<dbReference type="RefSeq" id="WP_085071800.1">
    <property type="nucleotide sequence ID" value="NZ_CP019706.1"/>
</dbReference>
<sequence length="201" mass="22484">MPKVGMKAIRQAQLIKATLTVIDRVGLAEASIAVIAKEAGVSTGIVSHYFGDKNGLLDACMRQILADLYLAVERQRRQVPDTPEAQIRAIIDGNFDLSQVDAPVLKTWLVFWTNSLHQPRLQRLQSINDRRLWSNLTAQFARAMPRGQARAAGSSMAAIIDGLWLRMTLSSEPIEDGLRRARTLCYQNLALWLRSPEQNPH</sequence>
<dbReference type="InterPro" id="IPR009057">
    <property type="entry name" value="Homeodomain-like_sf"/>
</dbReference>